<gene>
    <name evidence="1" type="ORF">PAPOLLO_LOCUS22640</name>
</gene>
<keyword evidence="2" id="KW-1185">Reference proteome</keyword>
<accession>A0A8S3XZ85</accession>
<evidence type="ECO:0000313" key="1">
    <source>
        <dbReference type="EMBL" id="CAG5043265.1"/>
    </source>
</evidence>
<proteinExistence type="predicted"/>
<dbReference type="AlphaFoldDB" id="A0A8S3XZ85"/>
<name>A0A8S3XZ85_PARAO</name>
<dbReference type="EMBL" id="CAJQZP010001395">
    <property type="protein sequence ID" value="CAG5043265.1"/>
    <property type="molecule type" value="Genomic_DNA"/>
</dbReference>
<evidence type="ECO:0000313" key="2">
    <source>
        <dbReference type="Proteomes" id="UP000691718"/>
    </source>
</evidence>
<protein>
    <submittedName>
        <fullName evidence="1">(apollo) hypothetical protein</fullName>
    </submittedName>
</protein>
<dbReference type="Proteomes" id="UP000691718">
    <property type="component" value="Unassembled WGS sequence"/>
</dbReference>
<reference evidence="1" key="1">
    <citation type="submission" date="2021-04" db="EMBL/GenBank/DDBJ databases">
        <authorList>
            <person name="Tunstrom K."/>
        </authorList>
    </citation>
    <scope>NUCLEOTIDE SEQUENCE</scope>
</reference>
<feature type="non-terminal residue" evidence="1">
    <location>
        <position position="80"/>
    </location>
</feature>
<comment type="caution">
    <text evidence="1">The sequence shown here is derived from an EMBL/GenBank/DDBJ whole genome shotgun (WGS) entry which is preliminary data.</text>
</comment>
<organism evidence="1 2">
    <name type="scientific">Parnassius apollo</name>
    <name type="common">Apollo butterfly</name>
    <name type="synonym">Papilio apollo</name>
    <dbReference type="NCBI Taxonomy" id="110799"/>
    <lineage>
        <taxon>Eukaryota</taxon>
        <taxon>Metazoa</taxon>
        <taxon>Ecdysozoa</taxon>
        <taxon>Arthropoda</taxon>
        <taxon>Hexapoda</taxon>
        <taxon>Insecta</taxon>
        <taxon>Pterygota</taxon>
        <taxon>Neoptera</taxon>
        <taxon>Endopterygota</taxon>
        <taxon>Lepidoptera</taxon>
        <taxon>Glossata</taxon>
        <taxon>Ditrysia</taxon>
        <taxon>Papilionoidea</taxon>
        <taxon>Papilionidae</taxon>
        <taxon>Parnassiinae</taxon>
        <taxon>Parnassini</taxon>
        <taxon>Parnassius</taxon>
        <taxon>Parnassius</taxon>
    </lineage>
</organism>
<sequence>MSARKTTWNPGNNPVPQVFIDVLLDEEEAEEVVMEEEAVIDEEVGEQGDWDVSNMPMYYMRSDGSWGDLLELVVETAEVS</sequence>